<dbReference type="GO" id="GO:0071978">
    <property type="term" value="P:bacterial-type flagellum-dependent swarming motility"/>
    <property type="evidence" value="ECO:0007669"/>
    <property type="project" value="TreeGrafter"/>
</dbReference>
<dbReference type="GO" id="GO:0005886">
    <property type="term" value="C:plasma membrane"/>
    <property type="evidence" value="ECO:0007669"/>
    <property type="project" value="UniProtKB-SubCell"/>
</dbReference>
<comment type="similarity">
    <text evidence="3 10">Belongs to the FliL family.</text>
</comment>
<name>A0A377SU87_9NEIS</name>
<sequence>MSDAKVEAAPKAKKNILLFAVIGLLVVLLIIVGGVAAFLLTKSSDPAADEVAAEATAKDEVKKKKKDHKKKEEHAAVFEKLPQFTVNLHSEDGDGILQTDISLELGDAHLAEKIKAMSPKIQGQINKLLRSKTIAEVKAPDGTDKLAKEIREIVNKILGAESEDEGVLSVNFTSFIVQ</sequence>
<organism evidence="11 13">
    <name type="scientific">Iodobacter fluviatilis</name>
    <dbReference type="NCBI Taxonomy" id="537"/>
    <lineage>
        <taxon>Bacteria</taxon>
        <taxon>Pseudomonadati</taxon>
        <taxon>Pseudomonadota</taxon>
        <taxon>Betaproteobacteria</taxon>
        <taxon>Neisseriales</taxon>
        <taxon>Chitinibacteraceae</taxon>
        <taxon>Iodobacter</taxon>
    </lineage>
</organism>
<comment type="function">
    <text evidence="1 10">Controls the rotational direction of flagella during chemotaxis.</text>
</comment>
<evidence type="ECO:0000256" key="4">
    <source>
        <dbReference type="ARBA" id="ARBA00022475"/>
    </source>
</evidence>
<evidence type="ECO:0000313" key="14">
    <source>
        <dbReference type="Proteomes" id="UP000295794"/>
    </source>
</evidence>
<dbReference type="GO" id="GO:0009425">
    <property type="term" value="C:bacterial-type flagellum basal body"/>
    <property type="evidence" value="ECO:0007669"/>
    <property type="project" value="InterPro"/>
</dbReference>
<evidence type="ECO:0000313" key="13">
    <source>
        <dbReference type="Proteomes" id="UP000255108"/>
    </source>
</evidence>
<keyword evidence="11" id="KW-0966">Cell projection</keyword>
<comment type="subcellular location">
    <subcellularLocation>
        <location evidence="10">Cell inner membrane</location>
    </subcellularLocation>
    <subcellularLocation>
        <location evidence="2">Cell membrane</location>
        <topology evidence="2">Single-pass membrane protein</topology>
    </subcellularLocation>
</comment>
<evidence type="ECO:0000256" key="2">
    <source>
        <dbReference type="ARBA" id="ARBA00004162"/>
    </source>
</evidence>
<dbReference type="PANTHER" id="PTHR35091:SF2">
    <property type="entry name" value="FLAGELLAR PROTEIN FLIL"/>
    <property type="match status" value="1"/>
</dbReference>
<evidence type="ECO:0000256" key="6">
    <source>
        <dbReference type="ARBA" id="ARBA00022692"/>
    </source>
</evidence>
<reference evidence="11 13" key="1">
    <citation type="submission" date="2018-06" db="EMBL/GenBank/DDBJ databases">
        <authorList>
            <consortium name="Pathogen Informatics"/>
            <person name="Doyle S."/>
        </authorList>
    </citation>
    <scope>NUCLEOTIDE SEQUENCE [LARGE SCALE GENOMIC DNA]</scope>
    <source>
        <strain evidence="11 13">NCTC11159</strain>
    </source>
</reference>
<keyword evidence="8 10" id="KW-1133">Transmembrane helix</keyword>
<dbReference type="Pfam" id="PF03748">
    <property type="entry name" value="FliL"/>
    <property type="match status" value="1"/>
</dbReference>
<dbReference type="PANTHER" id="PTHR35091">
    <property type="entry name" value="FLAGELLAR PROTEIN FLIL"/>
    <property type="match status" value="1"/>
</dbReference>
<keyword evidence="7 10" id="KW-0283">Flagellar rotation</keyword>
<evidence type="ECO:0000256" key="5">
    <source>
        <dbReference type="ARBA" id="ARBA00022500"/>
    </source>
</evidence>
<dbReference type="OrthoDB" id="5297029at2"/>
<evidence type="ECO:0000256" key="9">
    <source>
        <dbReference type="ARBA" id="ARBA00023136"/>
    </source>
</evidence>
<proteinExistence type="inferred from homology"/>
<dbReference type="GO" id="GO:0006935">
    <property type="term" value="P:chemotaxis"/>
    <property type="evidence" value="ECO:0007669"/>
    <property type="project" value="UniProtKB-KW"/>
</dbReference>
<dbReference type="RefSeq" id="WP_115229806.1">
    <property type="nucleotide sequence ID" value="NZ_CAWOLO010000004.1"/>
</dbReference>
<evidence type="ECO:0000313" key="12">
    <source>
        <dbReference type="EMBL" id="TCU88090.1"/>
    </source>
</evidence>
<keyword evidence="14" id="KW-1185">Reference proteome</keyword>
<keyword evidence="5 10" id="KW-0145">Chemotaxis</keyword>
<evidence type="ECO:0000256" key="1">
    <source>
        <dbReference type="ARBA" id="ARBA00002254"/>
    </source>
</evidence>
<feature type="transmembrane region" description="Helical" evidence="10">
    <location>
        <begin position="16"/>
        <end position="40"/>
    </location>
</feature>
<evidence type="ECO:0000313" key="11">
    <source>
        <dbReference type="EMBL" id="STR45591.1"/>
    </source>
</evidence>
<evidence type="ECO:0000256" key="8">
    <source>
        <dbReference type="ARBA" id="ARBA00022989"/>
    </source>
</evidence>
<dbReference type="InterPro" id="IPR005503">
    <property type="entry name" value="FliL"/>
</dbReference>
<dbReference type="Proteomes" id="UP000295794">
    <property type="component" value="Unassembled WGS sequence"/>
</dbReference>
<keyword evidence="11" id="KW-0282">Flagellum</keyword>
<keyword evidence="6 10" id="KW-0812">Transmembrane</keyword>
<dbReference type="Proteomes" id="UP000255108">
    <property type="component" value="Unassembled WGS sequence"/>
</dbReference>
<reference evidence="12 14" key="2">
    <citation type="submission" date="2019-03" db="EMBL/GenBank/DDBJ databases">
        <title>Genomic Encyclopedia of Type Strains, Phase IV (KMG-IV): sequencing the most valuable type-strain genomes for metagenomic binning, comparative biology and taxonomic classification.</title>
        <authorList>
            <person name="Goeker M."/>
        </authorList>
    </citation>
    <scope>NUCLEOTIDE SEQUENCE [LARGE SCALE GENOMIC DNA]</scope>
    <source>
        <strain evidence="12 14">DSM 3764</strain>
    </source>
</reference>
<keyword evidence="4" id="KW-1003">Cell membrane</keyword>
<evidence type="ECO:0000256" key="7">
    <source>
        <dbReference type="ARBA" id="ARBA00022779"/>
    </source>
</evidence>
<accession>A0A377SU87</accession>
<keyword evidence="11" id="KW-0969">Cilium</keyword>
<dbReference type="EMBL" id="UGHR01000004">
    <property type="protein sequence ID" value="STR45591.1"/>
    <property type="molecule type" value="Genomic_DNA"/>
</dbReference>
<evidence type="ECO:0000256" key="3">
    <source>
        <dbReference type="ARBA" id="ARBA00008281"/>
    </source>
</evidence>
<protein>
    <recommendedName>
        <fullName evidence="10">Flagellar protein FliL</fullName>
    </recommendedName>
</protein>
<gene>
    <name evidence="12" type="ORF">EV682_104260</name>
    <name evidence="11" type="ORF">NCTC11159_04166</name>
</gene>
<keyword evidence="10" id="KW-0997">Cell inner membrane</keyword>
<evidence type="ECO:0000256" key="10">
    <source>
        <dbReference type="RuleBase" id="RU364125"/>
    </source>
</evidence>
<keyword evidence="9 10" id="KW-0472">Membrane</keyword>
<dbReference type="EMBL" id="SMBT01000004">
    <property type="protein sequence ID" value="TCU88090.1"/>
    <property type="molecule type" value="Genomic_DNA"/>
</dbReference>
<dbReference type="AlphaFoldDB" id="A0A377SU87"/>